<evidence type="ECO:0000256" key="5">
    <source>
        <dbReference type="ARBA" id="ARBA00023288"/>
    </source>
</evidence>
<dbReference type="InterPro" id="IPR006059">
    <property type="entry name" value="SBP"/>
</dbReference>
<evidence type="ECO:0000256" key="3">
    <source>
        <dbReference type="ARBA" id="ARBA00023136"/>
    </source>
</evidence>
<organism evidence="7 8">
    <name type="scientific">Hungatella hathewayi</name>
    <dbReference type="NCBI Taxonomy" id="154046"/>
    <lineage>
        <taxon>Bacteria</taxon>
        <taxon>Bacillati</taxon>
        <taxon>Bacillota</taxon>
        <taxon>Clostridia</taxon>
        <taxon>Lachnospirales</taxon>
        <taxon>Lachnospiraceae</taxon>
        <taxon>Hungatella</taxon>
    </lineage>
</organism>
<feature type="signal peptide" evidence="6">
    <location>
        <begin position="1"/>
        <end position="30"/>
    </location>
</feature>
<dbReference type="PROSITE" id="PS51257">
    <property type="entry name" value="PROKAR_LIPOPROTEIN"/>
    <property type="match status" value="1"/>
</dbReference>
<accession>A0A3E4U1K1</accession>
<proteinExistence type="predicted"/>
<keyword evidence="4" id="KW-0564">Palmitate</keyword>
<dbReference type="InterPro" id="IPR050490">
    <property type="entry name" value="Bact_solute-bd_prot1"/>
</dbReference>
<dbReference type="AlphaFoldDB" id="A0A3E4U1K1"/>
<dbReference type="Pfam" id="PF01547">
    <property type="entry name" value="SBP_bac_1"/>
    <property type="match status" value="1"/>
</dbReference>
<dbReference type="SUPFAM" id="SSF53850">
    <property type="entry name" value="Periplasmic binding protein-like II"/>
    <property type="match status" value="1"/>
</dbReference>
<evidence type="ECO:0000256" key="1">
    <source>
        <dbReference type="ARBA" id="ARBA00022475"/>
    </source>
</evidence>
<evidence type="ECO:0000313" key="8">
    <source>
        <dbReference type="Proteomes" id="UP000261257"/>
    </source>
</evidence>
<dbReference type="EMBL" id="QSSQ01000028">
    <property type="protein sequence ID" value="RGL99977.1"/>
    <property type="molecule type" value="Genomic_DNA"/>
</dbReference>
<dbReference type="Gene3D" id="3.40.190.10">
    <property type="entry name" value="Periplasmic binding protein-like II"/>
    <property type="match status" value="2"/>
</dbReference>
<sequence>MLQYKGGLFIMKKRILATVLAAVMAVTSLAGCGAKRGERAGTTAGGQTVAESTTAGAAGGFNESGYPIVNEPLTLNVMLGIRNMDSMIEPNDMKVIQDLEAKTGIHIEWEMIKESDWDTKLNLRFASGEYPDIILSTSGKVDVEEYGVTQGLLLPLDDLTAQYMPVYTERIEGEDTDPTAGMAASDGKKYGIGNLVGQNINTQAHYFINQTWLDQLGLPMPTTLEELTETLRAFKSGDPNGNGEADEIPVEMDLTSNYYGVRWMLPMFGVPVDPLKWIYIDNDKKVQFAANQEGFRQCLEWLHLLYEEGLVDAEILSQDVNAVQTKLAGGNAGFFTAWRLTAKGWDDGVAKDCVLYMPAAPEGSKPCLARYLEVAKNGAYVTSTNQHLPETMRWLDALLETETMFSMYYGAEGPGWEYNKENGKIDSVVTDTSGTLDFLGSNALFFAPGSYIGEVFNMAQQRIEKTEYCQIYEEAGIIQKYSDDYLGMAPLTSEQHQNCLLIETDIDNAVKEYMARFISEGITDDSWNAFVSMFDGMKINDYLKVYQDAIDQMDIK</sequence>
<dbReference type="PANTHER" id="PTHR43649:SF33">
    <property type="entry name" value="POLYGALACTURONAN_RHAMNOGALACTURONAN-BINDING PROTEIN YTCQ"/>
    <property type="match status" value="1"/>
</dbReference>
<comment type="caution">
    <text evidence="7">The sequence shown here is derived from an EMBL/GenBank/DDBJ whole genome shotgun (WGS) entry which is preliminary data.</text>
</comment>
<dbReference type="PANTHER" id="PTHR43649">
    <property type="entry name" value="ARABINOSE-BINDING PROTEIN-RELATED"/>
    <property type="match status" value="1"/>
</dbReference>
<evidence type="ECO:0000256" key="6">
    <source>
        <dbReference type="SAM" id="SignalP"/>
    </source>
</evidence>
<evidence type="ECO:0000256" key="2">
    <source>
        <dbReference type="ARBA" id="ARBA00022729"/>
    </source>
</evidence>
<feature type="chain" id="PRO_5017536201" evidence="6">
    <location>
        <begin position="31"/>
        <end position="556"/>
    </location>
</feature>
<evidence type="ECO:0000256" key="4">
    <source>
        <dbReference type="ARBA" id="ARBA00023139"/>
    </source>
</evidence>
<keyword evidence="2 6" id="KW-0732">Signal</keyword>
<keyword evidence="3" id="KW-0472">Membrane</keyword>
<reference evidence="7 8" key="1">
    <citation type="submission" date="2018-08" db="EMBL/GenBank/DDBJ databases">
        <title>A genome reference for cultivated species of the human gut microbiota.</title>
        <authorList>
            <person name="Zou Y."/>
            <person name="Xue W."/>
            <person name="Luo G."/>
        </authorList>
    </citation>
    <scope>NUCLEOTIDE SEQUENCE [LARGE SCALE GENOMIC DNA]</scope>
    <source>
        <strain evidence="7 8">TF05-11AC</strain>
    </source>
</reference>
<gene>
    <name evidence="7" type="ORF">DXC39_21775</name>
</gene>
<evidence type="ECO:0000313" key="7">
    <source>
        <dbReference type="EMBL" id="RGL99977.1"/>
    </source>
</evidence>
<protein>
    <submittedName>
        <fullName evidence="7">Extracellular solute-binding protein</fullName>
    </submittedName>
</protein>
<keyword evidence="5" id="KW-0449">Lipoprotein</keyword>
<dbReference type="Proteomes" id="UP000261257">
    <property type="component" value="Unassembled WGS sequence"/>
</dbReference>
<name>A0A3E4U1K1_9FIRM</name>
<keyword evidence="1" id="KW-1003">Cell membrane</keyword>